<dbReference type="Proteomes" id="UP001732700">
    <property type="component" value="Chromosome 4A"/>
</dbReference>
<name>A0ACD5WFJ0_AVESA</name>
<protein>
    <submittedName>
        <fullName evidence="1">Uncharacterized protein</fullName>
    </submittedName>
</protein>
<reference evidence="1" key="2">
    <citation type="submission" date="2025-09" db="UniProtKB">
        <authorList>
            <consortium name="EnsemblPlants"/>
        </authorList>
    </citation>
    <scope>IDENTIFICATION</scope>
</reference>
<reference evidence="1" key="1">
    <citation type="submission" date="2021-05" db="EMBL/GenBank/DDBJ databases">
        <authorList>
            <person name="Scholz U."/>
            <person name="Mascher M."/>
            <person name="Fiebig A."/>
        </authorList>
    </citation>
    <scope>NUCLEOTIDE SEQUENCE [LARGE SCALE GENOMIC DNA]</scope>
</reference>
<accession>A0ACD5WFJ0</accession>
<keyword evidence="2" id="KW-1185">Reference proteome</keyword>
<evidence type="ECO:0000313" key="1">
    <source>
        <dbReference type="EnsemblPlants" id="AVESA.00010b.r2.4AG0611130.1.CDS.1"/>
    </source>
</evidence>
<evidence type="ECO:0000313" key="2">
    <source>
        <dbReference type="Proteomes" id="UP001732700"/>
    </source>
</evidence>
<dbReference type="EnsemblPlants" id="AVESA.00010b.r2.4AG0611130.1">
    <property type="protein sequence ID" value="AVESA.00010b.r2.4AG0611130.1.CDS.1"/>
    <property type="gene ID" value="AVESA.00010b.r2.4AG0611130"/>
</dbReference>
<organism evidence="1 2">
    <name type="scientific">Avena sativa</name>
    <name type="common">Oat</name>
    <dbReference type="NCBI Taxonomy" id="4498"/>
    <lineage>
        <taxon>Eukaryota</taxon>
        <taxon>Viridiplantae</taxon>
        <taxon>Streptophyta</taxon>
        <taxon>Embryophyta</taxon>
        <taxon>Tracheophyta</taxon>
        <taxon>Spermatophyta</taxon>
        <taxon>Magnoliopsida</taxon>
        <taxon>Liliopsida</taxon>
        <taxon>Poales</taxon>
        <taxon>Poaceae</taxon>
        <taxon>BOP clade</taxon>
        <taxon>Pooideae</taxon>
        <taxon>Poodae</taxon>
        <taxon>Poeae</taxon>
        <taxon>Poeae Chloroplast Group 1 (Aveneae type)</taxon>
        <taxon>Aveninae</taxon>
        <taxon>Avena</taxon>
    </lineage>
</organism>
<proteinExistence type="predicted"/>
<sequence>MARGAGDDAGVGDGLELSLCLGTSTPAPRNNLNTVVFDQRVSCAVDVVGMQAMAIISRASRETTMGKNTTDNGGITHHDHRCSKVEPAWRGRAHRAPSPASPEQGDIVAPIPVLIGDQAGLSMKRSLQRFLEKRKARATAASPYGVNRPARPPRS</sequence>